<comment type="caution">
    <text evidence="2">The sequence shown here is derived from an EMBL/GenBank/DDBJ whole genome shotgun (WGS) entry which is preliminary data.</text>
</comment>
<reference evidence="2 3" key="1">
    <citation type="submission" date="2020-10" db="EMBL/GenBank/DDBJ databases">
        <title>The Coptis chinensis genome and diversification of protoberbering-type alkaloids.</title>
        <authorList>
            <person name="Wang B."/>
            <person name="Shu S."/>
            <person name="Song C."/>
            <person name="Liu Y."/>
        </authorList>
    </citation>
    <scope>NUCLEOTIDE SEQUENCE [LARGE SCALE GENOMIC DNA]</scope>
    <source>
        <strain evidence="2">HL-2020</strain>
        <tissue evidence="2">Leaf</tissue>
    </source>
</reference>
<proteinExistence type="predicted"/>
<accession>A0A835HS63</accession>
<sequence length="203" mass="22857">MSGIVSSRLAEIVLWKLISYKQTYVLPCKLPCKGTYSQWRKPDPDYVKLNTDGSLSPSDQAFGSIARKEDGTVHFAYMGSNSKRFIIQQELMAIDVGLDGCLKHGITKVLVYSDSMNVVSIVNGLITPPWYCQNIVLFIGNKRTKLSYSSVNHCYMETNRAADLLAKCVADSLEILLYFIPPLDEQLSKIIKDDIRGTIYVRF</sequence>
<keyword evidence="3" id="KW-1185">Reference proteome</keyword>
<dbReference type="InterPro" id="IPR036397">
    <property type="entry name" value="RNaseH_sf"/>
</dbReference>
<dbReference type="AlphaFoldDB" id="A0A835HS63"/>
<dbReference type="CDD" id="cd06222">
    <property type="entry name" value="RNase_H_like"/>
    <property type="match status" value="1"/>
</dbReference>
<dbReference type="GO" id="GO:0003676">
    <property type="term" value="F:nucleic acid binding"/>
    <property type="evidence" value="ECO:0007669"/>
    <property type="project" value="InterPro"/>
</dbReference>
<dbReference type="InterPro" id="IPR053151">
    <property type="entry name" value="RNase_H-like"/>
</dbReference>
<dbReference type="PANTHER" id="PTHR47723">
    <property type="entry name" value="OS05G0353850 PROTEIN"/>
    <property type="match status" value="1"/>
</dbReference>
<gene>
    <name evidence="2" type="ORF">IFM89_034591</name>
</gene>
<dbReference type="OrthoDB" id="1906820at2759"/>
<dbReference type="EMBL" id="JADFTS010000006">
    <property type="protein sequence ID" value="KAF9603258.1"/>
    <property type="molecule type" value="Genomic_DNA"/>
</dbReference>
<evidence type="ECO:0000313" key="2">
    <source>
        <dbReference type="EMBL" id="KAF9603258.1"/>
    </source>
</evidence>
<name>A0A835HS63_9MAGN</name>
<dbReference type="GO" id="GO:0004523">
    <property type="term" value="F:RNA-DNA hybrid ribonuclease activity"/>
    <property type="evidence" value="ECO:0007669"/>
    <property type="project" value="InterPro"/>
</dbReference>
<dbReference type="Gene3D" id="3.30.420.10">
    <property type="entry name" value="Ribonuclease H-like superfamily/Ribonuclease H"/>
    <property type="match status" value="1"/>
</dbReference>
<dbReference type="InterPro" id="IPR012337">
    <property type="entry name" value="RNaseH-like_sf"/>
</dbReference>
<organism evidence="2 3">
    <name type="scientific">Coptis chinensis</name>
    <dbReference type="NCBI Taxonomy" id="261450"/>
    <lineage>
        <taxon>Eukaryota</taxon>
        <taxon>Viridiplantae</taxon>
        <taxon>Streptophyta</taxon>
        <taxon>Embryophyta</taxon>
        <taxon>Tracheophyta</taxon>
        <taxon>Spermatophyta</taxon>
        <taxon>Magnoliopsida</taxon>
        <taxon>Ranunculales</taxon>
        <taxon>Ranunculaceae</taxon>
        <taxon>Coptidoideae</taxon>
        <taxon>Coptis</taxon>
    </lineage>
</organism>
<dbReference type="InterPro" id="IPR002156">
    <property type="entry name" value="RNaseH_domain"/>
</dbReference>
<dbReference type="InterPro" id="IPR044730">
    <property type="entry name" value="RNase_H-like_dom_plant"/>
</dbReference>
<evidence type="ECO:0000259" key="1">
    <source>
        <dbReference type="Pfam" id="PF13456"/>
    </source>
</evidence>
<dbReference type="PANTHER" id="PTHR47723:SF19">
    <property type="entry name" value="POLYNUCLEOTIDYL TRANSFERASE, RIBONUCLEASE H-LIKE SUPERFAMILY PROTEIN"/>
    <property type="match status" value="1"/>
</dbReference>
<evidence type="ECO:0000313" key="3">
    <source>
        <dbReference type="Proteomes" id="UP000631114"/>
    </source>
</evidence>
<protein>
    <recommendedName>
        <fullName evidence="1">RNase H type-1 domain-containing protein</fullName>
    </recommendedName>
</protein>
<feature type="domain" description="RNase H type-1" evidence="1">
    <location>
        <begin position="50"/>
        <end position="167"/>
    </location>
</feature>
<dbReference type="Pfam" id="PF13456">
    <property type="entry name" value="RVT_3"/>
    <property type="match status" value="1"/>
</dbReference>
<dbReference type="Proteomes" id="UP000631114">
    <property type="component" value="Unassembled WGS sequence"/>
</dbReference>
<dbReference type="SUPFAM" id="SSF53098">
    <property type="entry name" value="Ribonuclease H-like"/>
    <property type="match status" value="1"/>
</dbReference>